<evidence type="ECO:0000313" key="1">
    <source>
        <dbReference type="EMBL" id="MED3563569.1"/>
    </source>
</evidence>
<protein>
    <submittedName>
        <fullName evidence="1">Uncharacterized protein</fullName>
    </submittedName>
</protein>
<dbReference type="Proteomes" id="UP001330749">
    <property type="component" value="Unassembled WGS sequence"/>
</dbReference>
<gene>
    <name evidence="1" type="ORF">P4447_14110</name>
</gene>
<keyword evidence="2" id="KW-1185">Reference proteome</keyword>
<comment type="caution">
    <text evidence="1">The sequence shown here is derived from an EMBL/GenBank/DDBJ whole genome shotgun (WGS) entry which is preliminary data.</text>
</comment>
<name>A0ABU6NC31_9BACI</name>
<sequence>MKILVTGFTGKVGLQVANYLKDKGIPMVCEVRNVEKAKVSLGIHMNT</sequence>
<dbReference type="RefSeq" id="WP_327968624.1">
    <property type="nucleotide sequence ID" value="NZ_JARMQG010000193.1"/>
</dbReference>
<accession>A0ABU6NC31</accession>
<organism evidence="1 2">
    <name type="scientific">Bacillus xiapuensis</name>
    <dbReference type="NCBI Taxonomy" id="2014075"/>
    <lineage>
        <taxon>Bacteria</taxon>
        <taxon>Bacillati</taxon>
        <taxon>Bacillota</taxon>
        <taxon>Bacilli</taxon>
        <taxon>Bacillales</taxon>
        <taxon>Bacillaceae</taxon>
        <taxon>Bacillus</taxon>
    </lineage>
</organism>
<reference evidence="1 2" key="1">
    <citation type="submission" date="2023-03" db="EMBL/GenBank/DDBJ databases">
        <title>Bacillus Genome Sequencing.</title>
        <authorList>
            <person name="Dunlap C."/>
        </authorList>
    </citation>
    <scope>NUCLEOTIDE SEQUENCE [LARGE SCALE GENOMIC DNA]</scope>
    <source>
        <strain evidence="1 2">B-14544</strain>
    </source>
</reference>
<dbReference type="Gene3D" id="3.40.50.720">
    <property type="entry name" value="NAD(P)-binding Rossmann-like Domain"/>
    <property type="match status" value="1"/>
</dbReference>
<proteinExistence type="predicted"/>
<dbReference type="SUPFAM" id="SSF51735">
    <property type="entry name" value="NAD(P)-binding Rossmann-fold domains"/>
    <property type="match status" value="1"/>
</dbReference>
<evidence type="ECO:0000313" key="2">
    <source>
        <dbReference type="Proteomes" id="UP001330749"/>
    </source>
</evidence>
<dbReference type="InterPro" id="IPR036291">
    <property type="entry name" value="NAD(P)-bd_dom_sf"/>
</dbReference>
<dbReference type="EMBL" id="JARMQG010000193">
    <property type="protein sequence ID" value="MED3563569.1"/>
    <property type="molecule type" value="Genomic_DNA"/>
</dbReference>